<keyword evidence="1" id="KW-0378">Hydrolase</keyword>
<dbReference type="PANTHER" id="PTHR47642">
    <property type="entry name" value="ATP-DEPENDENT DNA HELICASE"/>
    <property type="match status" value="1"/>
</dbReference>
<feature type="domain" description="DNA helicase Pif1-like DEAD-box helicase" evidence="2">
    <location>
        <begin position="135"/>
        <end position="197"/>
    </location>
</feature>
<gene>
    <name evidence="3" type="ORF">ARMOST_08607</name>
</gene>
<evidence type="ECO:0000259" key="2">
    <source>
        <dbReference type="Pfam" id="PF05970"/>
    </source>
</evidence>
<dbReference type="EC" id="5.6.2.3" evidence="1"/>
<keyword evidence="1" id="KW-0233">DNA recombination</keyword>
<evidence type="ECO:0000313" key="4">
    <source>
        <dbReference type="Proteomes" id="UP000219338"/>
    </source>
</evidence>
<keyword evidence="1" id="KW-0547">Nucleotide-binding</keyword>
<dbReference type="AlphaFoldDB" id="A0A284R943"/>
<organism evidence="3 4">
    <name type="scientific">Armillaria ostoyae</name>
    <name type="common">Armillaria root rot fungus</name>
    <dbReference type="NCBI Taxonomy" id="47428"/>
    <lineage>
        <taxon>Eukaryota</taxon>
        <taxon>Fungi</taxon>
        <taxon>Dikarya</taxon>
        <taxon>Basidiomycota</taxon>
        <taxon>Agaricomycotina</taxon>
        <taxon>Agaricomycetes</taxon>
        <taxon>Agaricomycetidae</taxon>
        <taxon>Agaricales</taxon>
        <taxon>Marasmiineae</taxon>
        <taxon>Physalacriaceae</taxon>
        <taxon>Armillaria</taxon>
    </lineage>
</organism>
<evidence type="ECO:0000313" key="3">
    <source>
        <dbReference type="EMBL" id="SJL05241.1"/>
    </source>
</evidence>
<dbReference type="GO" id="GO:0016887">
    <property type="term" value="F:ATP hydrolysis activity"/>
    <property type="evidence" value="ECO:0007669"/>
    <property type="project" value="RHEA"/>
</dbReference>
<comment type="similarity">
    <text evidence="1">Belongs to the helicase family.</text>
</comment>
<dbReference type="GO" id="GO:0005524">
    <property type="term" value="F:ATP binding"/>
    <property type="evidence" value="ECO:0007669"/>
    <property type="project" value="UniProtKB-KW"/>
</dbReference>
<dbReference type="Pfam" id="PF05970">
    <property type="entry name" value="PIF1"/>
    <property type="match status" value="1"/>
</dbReference>
<dbReference type="EMBL" id="FUEG01000006">
    <property type="protein sequence ID" value="SJL05241.1"/>
    <property type="molecule type" value="Genomic_DNA"/>
</dbReference>
<protein>
    <recommendedName>
        <fullName evidence="1">ATP-dependent DNA helicase</fullName>
        <ecNumber evidence="1">5.6.2.3</ecNumber>
    </recommendedName>
</protein>
<keyword evidence="4" id="KW-1185">Reference proteome</keyword>
<dbReference type="InterPro" id="IPR027417">
    <property type="entry name" value="P-loop_NTPase"/>
</dbReference>
<dbReference type="GO" id="GO:0000723">
    <property type="term" value="P:telomere maintenance"/>
    <property type="evidence" value="ECO:0007669"/>
    <property type="project" value="InterPro"/>
</dbReference>
<sequence length="202" mass="22290">MTVDIEHAHLLRVDQNEWSFAEKTLDYACRLGIFSDNIGSVPFLPVAALALPTDMMTFQQWHKQLTELIVSNDEFSNRQPDITLPSPFASPSTLTLEKQLKDRPLLSALNTKQRLAHTIIKNHLMAQLQDRAPEQLLMMVLGARGTGKTVLINAIHETFNHHDCVSSLSLMATSGIAATLFGGSTIHSWAGVLMNSSSNKPS</sequence>
<keyword evidence="1" id="KW-0347">Helicase</keyword>
<keyword evidence="1" id="KW-0234">DNA repair</keyword>
<reference evidence="4" key="1">
    <citation type="journal article" date="2017" name="Nat. Ecol. Evol.">
        <title>Genome expansion and lineage-specific genetic innovations in the forest pathogenic fungi Armillaria.</title>
        <authorList>
            <person name="Sipos G."/>
            <person name="Prasanna A.N."/>
            <person name="Walter M.C."/>
            <person name="O'Connor E."/>
            <person name="Balint B."/>
            <person name="Krizsan K."/>
            <person name="Kiss B."/>
            <person name="Hess J."/>
            <person name="Varga T."/>
            <person name="Slot J."/>
            <person name="Riley R."/>
            <person name="Boka B."/>
            <person name="Rigling D."/>
            <person name="Barry K."/>
            <person name="Lee J."/>
            <person name="Mihaltcheva S."/>
            <person name="LaButti K."/>
            <person name="Lipzen A."/>
            <person name="Waldron R."/>
            <person name="Moloney N.M."/>
            <person name="Sperisen C."/>
            <person name="Kredics L."/>
            <person name="Vagvoelgyi C."/>
            <person name="Patrignani A."/>
            <person name="Fitzpatrick D."/>
            <person name="Nagy I."/>
            <person name="Doyle S."/>
            <person name="Anderson J.B."/>
            <person name="Grigoriev I.V."/>
            <person name="Gueldener U."/>
            <person name="Muensterkoetter M."/>
            <person name="Nagy L.G."/>
        </authorList>
    </citation>
    <scope>NUCLEOTIDE SEQUENCE [LARGE SCALE GENOMIC DNA]</scope>
    <source>
        <strain evidence="4">C18/9</strain>
    </source>
</reference>
<dbReference type="SUPFAM" id="SSF52540">
    <property type="entry name" value="P-loop containing nucleoside triphosphate hydrolases"/>
    <property type="match status" value="1"/>
</dbReference>
<dbReference type="GO" id="GO:0006310">
    <property type="term" value="P:DNA recombination"/>
    <property type="evidence" value="ECO:0007669"/>
    <property type="project" value="UniProtKB-KW"/>
</dbReference>
<dbReference type="OrthoDB" id="432234at2759"/>
<proteinExistence type="inferred from homology"/>
<dbReference type="InterPro" id="IPR051055">
    <property type="entry name" value="PIF1_helicase"/>
</dbReference>
<comment type="cofactor">
    <cofactor evidence="1">
        <name>Mg(2+)</name>
        <dbReference type="ChEBI" id="CHEBI:18420"/>
    </cofactor>
</comment>
<dbReference type="InterPro" id="IPR010285">
    <property type="entry name" value="DNA_helicase_pif1-like_DEAD"/>
</dbReference>
<dbReference type="GO" id="GO:0043139">
    <property type="term" value="F:5'-3' DNA helicase activity"/>
    <property type="evidence" value="ECO:0007669"/>
    <property type="project" value="UniProtKB-EC"/>
</dbReference>
<comment type="catalytic activity">
    <reaction evidence="1">
        <text>ATP + H2O = ADP + phosphate + H(+)</text>
        <dbReference type="Rhea" id="RHEA:13065"/>
        <dbReference type="ChEBI" id="CHEBI:15377"/>
        <dbReference type="ChEBI" id="CHEBI:15378"/>
        <dbReference type="ChEBI" id="CHEBI:30616"/>
        <dbReference type="ChEBI" id="CHEBI:43474"/>
        <dbReference type="ChEBI" id="CHEBI:456216"/>
        <dbReference type="EC" id="5.6.2.3"/>
    </reaction>
</comment>
<dbReference type="GO" id="GO:0006281">
    <property type="term" value="P:DNA repair"/>
    <property type="evidence" value="ECO:0007669"/>
    <property type="project" value="UniProtKB-KW"/>
</dbReference>
<keyword evidence="1" id="KW-0067">ATP-binding</keyword>
<dbReference type="Gene3D" id="3.40.50.300">
    <property type="entry name" value="P-loop containing nucleotide triphosphate hydrolases"/>
    <property type="match status" value="1"/>
</dbReference>
<keyword evidence="1" id="KW-0227">DNA damage</keyword>
<accession>A0A284R943</accession>
<dbReference type="Proteomes" id="UP000219338">
    <property type="component" value="Unassembled WGS sequence"/>
</dbReference>
<name>A0A284R943_ARMOS</name>
<evidence type="ECO:0000256" key="1">
    <source>
        <dbReference type="RuleBase" id="RU363044"/>
    </source>
</evidence>